<organism evidence="1 2">
    <name type="scientific">Nocardioides phosphati</name>
    <dbReference type="NCBI Taxonomy" id="1867775"/>
    <lineage>
        <taxon>Bacteria</taxon>
        <taxon>Bacillati</taxon>
        <taxon>Actinomycetota</taxon>
        <taxon>Actinomycetes</taxon>
        <taxon>Propionibacteriales</taxon>
        <taxon>Nocardioidaceae</taxon>
        <taxon>Nocardioides</taxon>
    </lineage>
</organism>
<comment type="caution">
    <text evidence="1">The sequence shown here is derived from an EMBL/GenBank/DDBJ whole genome shotgun (WGS) entry which is preliminary data.</text>
</comment>
<sequence length="73" mass="8012">MTVKERLAAITRGKQALAHLEEHPDTTRAQLGAARDQLNIAHNSSSRWEVEDAVFALESIVLNVYGEIPAETA</sequence>
<dbReference type="EMBL" id="BMNI01000016">
    <property type="protein sequence ID" value="GGO94103.1"/>
    <property type="molecule type" value="Genomic_DNA"/>
</dbReference>
<keyword evidence="2" id="KW-1185">Reference proteome</keyword>
<evidence type="ECO:0000313" key="2">
    <source>
        <dbReference type="Proteomes" id="UP000655410"/>
    </source>
</evidence>
<accession>A0ABQ2NGJ0</accession>
<evidence type="ECO:0000313" key="1">
    <source>
        <dbReference type="EMBL" id="GGO94103.1"/>
    </source>
</evidence>
<dbReference type="Proteomes" id="UP000655410">
    <property type="component" value="Unassembled WGS sequence"/>
</dbReference>
<dbReference type="RefSeq" id="WP_188785345.1">
    <property type="nucleotide sequence ID" value="NZ_BMNI01000016.1"/>
</dbReference>
<reference evidence="2" key="1">
    <citation type="journal article" date="2019" name="Int. J. Syst. Evol. Microbiol.">
        <title>The Global Catalogue of Microorganisms (GCM) 10K type strain sequencing project: providing services to taxonomists for standard genome sequencing and annotation.</title>
        <authorList>
            <consortium name="The Broad Institute Genomics Platform"/>
            <consortium name="The Broad Institute Genome Sequencing Center for Infectious Disease"/>
            <person name="Wu L."/>
            <person name="Ma J."/>
        </authorList>
    </citation>
    <scope>NUCLEOTIDE SEQUENCE [LARGE SCALE GENOMIC DNA]</scope>
    <source>
        <strain evidence="2">CGMCC 4.7371</strain>
    </source>
</reference>
<gene>
    <name evidence="1" type="ORF">GCM10011584_34370</name>
</gene>
<name>A0ABQ2NGJ0_9ACTN</name>
<protein>
    <submittedName>
        <fullName evidence="1">Uncharacterized protein</fullName>
    </submittedName>
</protein>
<proteinExistence type="predicted"/>